<keyword evidence="1" id="KW-0472">Membrane</keyword>
<organism evidence="2 3">
    <name type="scientific">Crossiella cryophila</name>
    <dbReference type="NCBI Taxonomy" id="43355"/>
    <lineage>
        <taxon>Bacteria</taxon>
        <taxon>Bacillati</taxon>
        <taxon>Actinomycetota</taxon>
        <taxon>Actinomycetes</taxon>
        <taxon>Pseudonocardiales</taxon>
        <taxon>Pseudonocardiaceae</taxon>
        <taxon>Crossiella</taxon>
    </lineage>
</organism>
<feature type="transmembrane region" description="Helical" evidence="1">
    <location>
        <begin position="59"/>
        <end position="77"/>
    </location>
</feature>
<evidence type="ECO:0000313" key="2">
    <source>
        <dbReference type="EMBL" id="MBB4680943.1"/>
    </source>
</evidence>
<evidence type="ECO:0000313" key="3">
    <source>
        <dbReference type="Proteomes" id="UP000533598"/>
    </source>
</evidence>
<accession>A0A7W7CJJ9</accession>
<keyword evidence="1" id="KW-1133">Transmembrane helix</keyword>
<keyword evidence="1" id="KW-0812">Transmembrane</keyword>
<comment type="caution">
    <text evidence="2">The sequence shown here is derived from an EMBL/GenBank/DDBJ whole genome shotgun (WGS) entry which is preliminary data.</text>
</comment>
<protein>
    <submittedName>
        <fullName evidence="2">Uncharacterized protein</fullName>
    </submittedName>
</protein>
<name>A0A7W7CJJ9_9PSEU</name>
<gene>
    <name evidence="2" type="ORF">HNR67_007061</name>
</gene>
<proteinExistence type="predicted"/>
<evidence type="ECO:0000256" key="1">
    <source>
        <dbReference type="SAM" id="Phobius"/>
    </source>
</evidence>
<feature type="transmembrane region" description="Helical" evidence="1">
    <location>
        <begin position="33"/>
        <end position="53"/>
    </location>
</feature>
<feature type="transmembrane region" description="Helical" evidence="1">
    <location>
        <begin position="84"/>
        <end position="110"/>
    </location>
</feature>
<reference evidence="2 3" key="1">
    <citation type="submission" date="2020-08" db="EMBL/GenBank/DDBJ databases">
        <title>Sequencing the genomes of 1000 actinobacteria strains.</title>
        <authorList>
            <person name="Klenk H.-P."/>
        </authorList>
    </citation>
    <scope>NUCLEOTIDE SEQUENCE [LARGE SCALE GENOMIC DNA]</scope>
    <source>
        <strain evidence="2 3">DSM 44230</strain>
    </source>
</reference>
<dbReference type="AlphaFoldDB" id="A0A7W7CJJ9"/>
<keyword evidence="3" id="KW-1185">Reference proteome</keyword>
<dbReference type="RefSeq" id="WP_246492666.1">
    <property type="nucleotide sequence ID" value="NZ_BAAAUI010000030.1"/>
</dbReference>
<dbReference type="EMBL" id="JACHMH010000001">
    <property type="protein sequence ID" value="MBB4680943.1"/>
    <property type="molecule type" value="Genomic_DNA"/>
</dbReference>
<sequence>MLVVLAVDLVGGVLTNATTAAKRWYHRDPRPAARVRFVALHLVHLALFGLLVLDRDWGWALGNAVVLLVGTVLIECSPVPARRVVAMAAFLVAVLVNLVWLPIPLVLVWVPVFFQLKLLVCHLVPEVPVG</sequence>
<dbReference type="Proteomes" id="UP000533598">
    <property type="component" value="Unassembled WGS sequence"/>
</dbReference>